<dbReference type="PANTHER" id="PTHR47501:SF5">
    <property type="entry name" value="HAT C-TERMINAL DIMERISATION DOMAIN-CONTAINING PROTEIN"/>
    <property type="match status" value="1"/>
</dbReference>
<name>E2AC36_CAMFO</name>
<dbReference type="InterPro" id="IPR012337">
    <property type="entry name" value="RNaseH-like_sf"/>
</dbReference>
<reference evidence="1 2" key="1">
    <citation type="journal article" date="2010" name="Science">
        <title>Genomic comparison of the ants Camponotus floridanus and Harpegnathos saltator.</title>
        <authorList>
            <person name="Bonasio R."/>
            <person name="Zhang G."/>
            <person name="Ye C."/>
            <person name="Mutti N.S."/>
            <person name="Fang X."/>
            <person name="Qin N."/>
            <person name="Donahue G."/>
            <person name="Yang P."/>
            <person name="Li Q."/>
            <person name="Li C."/>
            <person name="Zhang P."/>
            <person name="Huang Z."/>
            <person name="Berger S.L."/>
            <person name="Reinberg D."/>
            <person name="Wang J."/>
            <person name="Liebig J."/>
        </authorList>
    </citation>
    <scope>NUCLEOTIDE SEQUENCE [LARGE SCALE GENOMIC DNA]</scope>
    <source>
        <strain evidence="2">C129</strain>
    </source>
</reference>
<gene>
    <name evidence="1" type="ORF">EAG_10777</name>
</gene>
<feature type="non-terminal residue" evidence="1">
    <location>
        <position position="1"/>
    </location>
</feature>
<dbReference type="InParanoid" id="E2AC36"/>
<dbReference type="SUPFAM" id="SSF140996">
    <property type="entry name" value="Hermes dimerisation domain"/>
    <property type="match status" value="1"/>
</dbReference>
<evidence type="ECO:0000313" key="2">
    <source>
        <dbReference type="Proteomes" id="UP000000311"/>
    </source>
</evidence>
<dbReference type="OMA" id="TINCIFL"/>
<accession>E2AC36</accession>
<evidence type="ECO:0000313" key="1">
    <source>
        <dbReference type="EMBL" id="EFN69003.1"/>
    </source>
</evidence>
<protein>
    <submittedName>
        <fullName evidence="1">Putative AC9 transposase</fullName>
    </submittedName>
</protein>
<dbReference type="Proteomes" id="UP000000311">
    <property type="component" value="Unassembled WGS sequence"/>
</dbReference>
<dbReference type="EMBL" id="GL438396">
    <property type="protein sequence ID" value="EFN69003.1"/>
    <property type="molecule type" value="Genomic_DNA"/>
</dbReference>
<dbReference type="PANTHER" id="PTHR47501">
    <property type="entry name" value="TRANSPOSASE-RELATED"/>
    <property type="match status" value="1"/>
</dbReference>
<feature type="non-terminal residue" evidence="1">
    <location>
        <position position="176"/>
    </location>
</feature>
<dbReference type="OrthoDB" id="8195018at2759"/>
<dbReference type="SUPFAM" id="SSF53098">
    <property type="entry name" value="Ribonuclease H-like"/>
    <property type="match status" value="1"/>
</dbReference>
<keyword evidence="2" id="KW-1185">Reference proteome</keyword>
<dbReference type="AlphaFoldDB" id="E2AC36"/>
<organism evidence="2">
    <name type="scientific">Camponotus floridanus</name>
    <name type="common">Florida carpenter ant</name>
    <dbReference type="NCBI Taxonomy" id="104421"/>
    <lineage>
        <taxon>Eukaryota</taxon>
        <taxon>Metazoa</taxon>
        <taxon>Ecdysozoa</taxon>
        <taxon>Arthropoda</taxon>
        <taxon>Hexapoda</taxon>
        <taxon>Insecta</taxon>
        <taxon>Pterygota</taxon>
        <taxon>Neoptera</taxon>
        <taxon>Endopterygota</taxon>
        <taxon>Hymenoptera</taxon>
        <taxon>Apocrita</taxon>
        <taxon>Aculeata</taxon>
        <taxon>Formicoidea</taxon>
        <taxon>Formicidae</taxon>
        <taxon>Formicinae</taxon>
        <taxon>Camponotus</taxon>
    </lineage>
</organism>
<proteinExistence type="predicted"/>
<sequence length="176" mass="20251">NILENPIKKKQQILERWGSGNVTSQKMLDAAILRFIIEDIQPLSIVDSPAFINLVRIGLPSVQIMCKKTLKTRLNHTYYNMKSALENKLTQIEIVSTTADLWSKAKRSFFGMTIHWINPENLKRESAALACRRMKGRHTYDILAKTINCIFLEYHIQNKTCCMTTDNGTNFVKAFQ</sequence>